<evidence type="ECO:0000256" key="1">
    <source>
        <dbReference type="SAM" id="MobiDB-lite"/>
    </source>
</evidence>
<organism evidence="2 3">
    <name type="scientific">Crateriforma conspicua</name>
    <dbReference type="NCBI Taxonomy" id="2527996"/>
    <lineage>
        <taxon>Bacteria</taxon>
        <taxon>Pseudomonadati</taxon>
        <taxon>Planctomycetota</taxon>
        <taxon>Planctomycetia</taxon>
        <taxon>Planctomycetales</taxon>
        <taxon>Planctomycetaceae</taxon>
        <taxon>Crateriforma</taxon>
    </lineage>
</organism>
<keyword evidence="3" id="KW-1185">Reference proteome</keyword>
<dbReference type="AlphaFoldDB" id="A0A5C5Y7Z9"/>
<evidence type="ECO:0000313" key="2">
    <source>
        <dbReference type="EMBL" id="TWT69472.1"/>
    </source>
</evidence>
<accession>A0A5C5Y7Z9</accession>
<evidence type="ECO:0000313" key="3">
    <source>
        <dbReference type="Proteomes" id="UP000317238"/>
    </source>
</evidence>
<gene>
    <name evidence="2" type="ORF">Pan14r_17590</name>
</gene>
<feature type="region of interest" description="Disordered" evidence="1">
    <location>
        <begin position="500"/>
        <end position="529"/>
    </location>
</feature>
<dbReference type="EMBL" id="SJPL01000001">
    <property type="protein sequence ID" value="TWT69472.1"/>
    <property type="molecule type" value="Genomic_DNA"/>
</dbReference>
<dbReference type="OrthoDB" id="259993at2"/>
<comment type="caution">
    <text evidence="2">The sequence shown here is derived from an EMBL/GenBank/DDBJ whole genome shotgun (WGS) entry which is preliminary data.</text>
</comment>
<protein>
    <submittedName>
        <fullName evidence="2">Uncharacterized protein</fullName>
    </submittedName>
</protein>
<sequence>MNVRVIAKAESMRKLRRRQMISMFVFLLTALIASLAATAFGQATYRQLPIQDALKSEAAVKQMKTALKAFSNSSEGQSSPHARAAMAYVSNYVPRRITQADATPEITELIDDVVSAIDAAQRRGNTQVANLMISKFAPMMSGVAGGNFQPAARIAATMAIGRLNSDPGDFREIPPTPYMNGFGVLKKLFETETNPDGVRAAALHGLLRYTRLTFHRLPDNVKNQLAPPLQTLLQAPVPAGRSPEAHAFMQRYAVDILELLRPDDENLATALVTISQDRNRPDLIALHSAATFGRHAGAAKAKVAAPLKTLDIWTAIAFEAFGEEVKRLEQFNKPREIAMQQPEKPDDLLVPAEERVMDASMEDGYGGDMDMDDGSYEMGAEGSDEGYGDMGMDEGYGSYGMAPVVQEYEPQPAEVVATRRRLNDVLQQIHLGVTGSAKPGMPSKPGGLLAVADDASKGKITTWVTEMETLLTDLNDKSLEETKDFLEKLTELTEQLEKMAGDAAKKPVAAPDQDGMVANPAAVDQLAGR</sequence>
<name>A0A5C5Y7Z9_9PLAN</name>
<dbReference type="Proteomes" id="UP000317238">
    <property type="component" value="Unassembled WGS sequence"/>
</dbReference>
<reference evidence="2 3" key="1">
    <citation type="submission" date="2019-02" db="EMBL/GenBank/DDBJ databases">
        <title>Deep-cultivation of Planctomycetes and their phenomic and genomic characterization uncovers novel biology.</title>
        <authorList>
            <person name="Wiegand S."/>
            <person name="Jogler M."/>
            <person name="Boedeker C."/>
            <person name="Pinto D."/>
            <person name="Vollmers J."/>
            <person name="Rivas-Marin E."/>
            <person name="Kohn T."/>
            <person name="Peeters S.H."/>
            <person name="Heuer A."/>
            <person name="Rast P."/>
            <person name="Oberbeckmann S."/>
            <person name="Bunk B."/>
            <person name="Jeske O."/>
            <person name="Meyerdierks A."/>
            <person name="Storesund J.E."/>
            <person name="Kallscheuer N."/>
            <person name="Luecker S."/>
            <person name="Lage O.M."/>
            <person name="Pohl T."/>
            <person name="Merkel B.J."/>
            <person name="Hornburger P."/>
            <person name="Mueller R.-W."/>
            <person name="Bruemmer F."/>
            <person name="Labrenz M."/>
            <person name="Spormann A.M."/>
            <person name="Op Den Camp H."/>
            <person name="Overmann J."/>
            <person name="Amann R."/>
            <person name="Jetten M.S.M."/>
            <person name="Mascher T."/>
            <person name="Medema M.H."/>
            <person name="Devos D.P."/>
            <person name="Kaster A.-K."/>
            <person name="Ovreas L."/>
            <person name="Rohde M."/>
            <person name="Galperin M.Y."/>
            <person name="Jogler C."/>
        </authorList>
    </citation>
    <scope>NUCLEOTIDE SEQUENCE [LARGE SCALE GENOMIC DNA]</scope>
    <source>
        <strain evidence="2 3">Pan14r</strain>
    </source>
</reference>
<proteinExistence type="predicted"/>
<dbReference type="RefSeq" id="WP_146438889.1">
    <property type="nucleotide sequence ID" value="NZ_SJPL01000001.1"/>
</dbReference>